<dbReference type="CDD" id="cd05237">
    <property type="entry name" value="UDP_invert_4-6DH_SDR_e"/>
    <property type="match status" value="1"/>
</dbReference>
<comment type="similarity">
    <text evidence="1">Belongs to the polysaccharide synthase family.</text>
</comment>
<dbReference type="InterPro" id="IPR003869">
    <property type="entry name" value="Polysac_CapD-like"/>
</dbReference>
<keyword evidence="2" id="KW-1133">Transmembrane helix</keyword>
<keyword evidence="2" id="KW-0472">Membrane</keyword>
<dbReference type="SUPFAM" id="SSF51735">
    <property type="entry name" value="NAD(P)-binding Rossmann-fold domains"/>
    <property type="match status" value="2"/>
</dbReference>
<feature type="domain" description="Ketoreductase" evidence="3">
    <location>
        <begin position="301"/>
        <end position="445"/>
    </location>
</feature>
<dbReference type="EMBL" id="BMOM01000018">
    <property type="protein sequence ID" value="GGM13511.1"/>
    <property type="molecule type" value="Genomic_DNA"/>
</dbReference>
<dbReference type="SMART" id="SM00822">
    <property type="entry name" value="PKS_KR"/>
    <property type="match status" value="1"/>
</dbReference>
<dbReference type="RefSeq" id="WP_188904471.1">
    <property type="nucleotide sequence ID" value="NZ_BMOM01000018.1"/>
</dbReference>
<dbReference type="PANTHER" id="PTHR43318:SF1">
    <property type="entry name" value="POLYSACCHARIDE BIOSYNTHESIS PROTEIN EPSC-RELATED"/>
    <property type="match status" value="1"/>
</dbReference>
<evidence type="ECO:0000259" key="3">
    <source>
        <dbReference type="SMART" id="SM00822"/>
    </source>
</evidence>
<dbReference type="Pfam" id="PF13727">
    <property type="entry name" value="CoA_binding_3"/>
    <property type="match status" value="1"/>
</dbReference>
<dbReference type="Gene3D" id="3.40.50.720">
    <property type="entry name" value="NAD(P)-binding Rossmann-like Domain"/>
    <property type="match status" value="2"/>
</dbReference>
<feature type="transmembrane region" description="Helical" evidence="2">
    <location>
        <begin position="16"/>
        <end position="34"/>
    </location>
</feature>
<accession>A0ABQ2GU79</accession>
<evidence type="ECO:0000256" key="1">
    <source>
        <dbReference type="ARBA" id="ARBA00007430"/>
    </source>
</evidence>
<dbReference type="InterPro" id="IPR057326">
    <property type="entry name" value="KR_dom"/>
</dbReference>
<feature type="transmembrane region" description="Helical" evidence="2">
    <location>
        <begin position="46"/>
        <end position="64"/>
    </location>
</feature>
<dbReference type="InterPro" id="IPR036291">
    <property type="entry name" value="NAD(P)-bd_dom_sf"/>
</dbReference>
<dbReference type="InterPro" id="IPR051203">
    <property type="entry name" value="Polysaccharide_Synthase-Rel"/>
</dbReference>
<comment type="caution">
    <text evidence="4">The sequence shown here is derived from an EMBL/GenBank/DDBJ whole genome shotgun (WGS) entry which is preliminary data.</text>
</comment>
<feature type="transmembrane region" description="Helical" evidence="2">
    <location>
        <begin position="85"/>
        <end position="104"/>
    </location>
</feature>
<protein>
    <submittedName>
        <fullName evidence="4">Polysaccharide biosynthesis protein CapD</fullName>
    </submittedName>
</protein>
<evidence type="ECO:0000313" key="5">
    <source>
        <dbReference type="Proteomes" id="UP000661918"/>
    </source>
</evidence>
<sequence length="628" mass="68188">MSEGNRPAIDSTASKWTLDLVVFSVAALFAYVLRLDGDLTGVGRDVLLYLLIGVPVKAAVLGLFGLNRHIWRYVTFEDLGRLTRLVGLVTLVMLLLTPLLRLWLFVPWTVPLFEGVLALAMLSGLRLLTRWRLDQRRHNGGPRWERRRRSRPEDDASPSAIRVLIAGAGDAGRLMAAELMRFPDNGMLPVGFIDDAADKRGMHLIGLPVLGGLDHLAAAVQQTGATILIIAMPSAGGTVIRQYVNAAREAGITARTVPGLYELLGGHVTTNQLREVSVEDLLRRPPVALDQSSIAGYLRDQTVLVTGAGGSIGSELVRQLVRFQPTRLVLVGRGENSIFAIEQEMRRDWPEVEVVALIADVRQQGRLENIFQTYRPTVVFHAAAHKHVPLMEAAPSEAIHNNVFGTRNVAELCLKYGVARLVNISTDKAVNPTSVMGASKRVAEMVIAEAAGRAAPGQAFMSVRFGNVLGSRGSVVPTFLQQIRQGGPLTITHPDMTRYFMTIPEASRLVLQAGGLADNGTVYLLNMGEPVRILDLAQDVIRLSGAQDVEVVFSGVRPGEKLYEELLTSGENVGATRHSEIFSAPLQEPDSGQLRHLLGALQAAADGQDGQAIRGLLHEAIHESKLQA</sequence>
<organism evidence="4 5">
    <name type="scientific">Deinococcus aerophilus</name>
    <dbReference type="NCBI Taxonomy" id="522488"/>
    <lineage>
        <taxon>Bacteria</taxon>
        <taxon>Thermotogati</taxon>
        <taxon>Deinococcota</taxon>
        <taxon>Deinococci</taxon>
        <taxon>Deinococcales</taxon>
        <taxon>Deinococcaceae</taxon>
        <taxon>Deinococcus</taxon>
    </lineage>
</organism>
<reference evidence="5" key="1">
    <citation type="journal article" date="2019" name="Int. J. Syst. Evol. Microbiol.">
        <title>The Global Catalogue of Microorganisms (GCM) 10K type strain sequencing project: providing services to taxonomists for standard genome sequencing and annotation.</title>
        <authorList>
            <consortium name="The Broad Institute Genomics Platform"/>
            <consortium name="The Broad Institute Genome Sequencing Center for Infectious Disease"/>
            <person name="Wu L."/>
            <person name="Ma J."/>
        </authorList>
    </citation>
    <scope>NUCLEOTIDE SEQUENCE [LARGE SCALE GENOMIC DNA]</scope>
    <source>
        <strain evidence="5">JCM 15443</strain>
    </source>
</reference>
<keyword evidence="5" id="KW-1185">Reference proteome</keyword>
<proteinExistence type="inferred from homology"/>
<dbReference type="Proteomes" id="UP000661918">
    <property type="component" value="Unassembled WGS sequence"/>
</dbReference>
<name>A0ABQ2GU79_9DEIO</name>
<gene>
    <name evidence="4" type="ORF">GCM10010841_22640</name>
</gene>
<dbReference type="Pfam" id="PF02719">
    <property type="entry name" value="Polysacc_synt_2"/>
    <property type="match status" value="1"/>
</dbReference>
<dbReference type="PANTHER" id="PTHR43318">
    <property type="entry name" value="UDP-N-ACETYLGLUCOSAMINE 4,6-DEHYDRATASE"/>
    <property type="match status" value="1"/>
</dbReference>
<keyword evidence="2" id="KW-0812">Transmembrane</keyword>
<evidence type="ECO:0000256" key="2">
    <source>
        <dbReference type="SAM" id="Phobius"/>
    </source>
</evidence>
<evidence type="ECO:0000313" key="4">
    <source>
        <dbReference type="EMBL" id="GGM13511.1"/>
    </source>
</evidence>